<name>A0ABR9U3G8_9NOSO</name>
<keyword evidence="2" id="KW-1185">Reference proteome</keyword>
<sequence length="85" mass="9562">MPTAVNYAPWISFPMSEKLLIECSRYPTSQQKTPALSTEVRGKSFLLMVDTDTEGAGMYEVGDRLCCTGSPFLLRKFLDEFPHPL</sequence>
<comment type="caution">
    <text evidence="1">The sequence shown here is derived from an EMBL/GenBank/DDBJ whole genome shotgun (WGS) entry which is preliminary data.</text>
</comment>
<dbReference type="EMBL" id="JADEXF010000649">
    <property type="protein sequence ID" value="MBE9106820.1"/>
    <property type="molecule type" value="Genomic_DNA"/>
</dbReference>
<dbReference type="RefSeq" id="WP_228013549.1">
    <property type="nucleotide sequence ID" value="NZ_JADEXF010000649.1"/>
</dbReference>
<accession>A0ABR9U3G8</accession>
<reference evidence="1 2" key="1">
    <citation type="submission" date="2020-10" db="EMBL/GenBank/DDBJ databases">
        <authorList>
            <person name="Castelo-Branco R."/>
            <person name="Eusebio N."/>
            <person name="Adriana R."/>
            <person name="Vieira A."/>
            <person name="Brugerolle De Fraissinette N."/>
            <person name="Rezende De Castro R."/>
            <person name="Schneider M.P."/>
            <person name="Vasconcelos V."/>
            <person name="Leao P.N."/>
        </authorList>
    </citation>
    <scope>NUCLEOTIDE SEQUENCE [LARGE SCALE GENOMIC DNA]</scope>
    <source>
        <strain evidence="1 2">LEGE 07299</strain>
    </source>
</reference>
<proteinExistence type="predicted"/>
<organism evidence="1 2">
    <name type="scientific">Nostoc cf. edaphicum LEGE 07299</name>
    <dbReference type="NCBI Taxonomy" id="2777974"/>
    <lineage>
        <taxon>Bacteria</taxon>
        <taxon>Bacillati</taxon>
        <taxon>Cyanobacteriota</taxon>
        <taxon>Cyanophyceae</taxon>
        <taxon>Nostocales</taxon>
        <taxon>Nostocaceae</taxon>
        <taxon>Nostoc</taxon>
    </lineage>
</organism>
<dbReference type="Proteomes" id="UP000647836">
    <property type="component" value="Unassembled WGS sequence"/>
</dbReference>
<protein>
    <submittedName>
        <fullName evidence="1">Uncharacterized protein</fullName>
    </submittedName>
</protein>
<evidence type="ECO:0000313" key="2">
    <source>
        <dbReference type="Proteomes" id="UP000647836"/>
    </source>
</evidence>
<evidence type="ECO:0000313" key="1">
    <source>
        <dbReference type="EMBL" id="MBE9106820.1"/>
    </source>
</evidence>
<gene>
    <name evidence="1" type="ORF">IQ229_18370</name>
</gene>